<keyword evidence="4" id="KW-0808">Transferase</keyword>
<name>A0A0R2NKD6_9LACO</name>
<evidence type="ECO:0000313" key="12">
    <source>
        <dbReference type="EMBL" id="KRO25804.1"/>
    </source>
</evidence>
<evidence type="ECO:0000259" key="11">
    <source>
        <dbReference type="PROSITE" id="PS50989"/>
    </source>
</evidence>
<sequence>MANELEQKLKLVRDVNRITGQEIIQQLFHQVLELHGDRINHDDPALFSGIALFENQPVTILSVDRGTSLTERIEKNGGAVRASGYRKALRSVELAEKFNRPVISFLNMPGADASLESENEGQSLMIAKMIAKMGQLKVPNLAVFIGEGHSGGALAFANSNRIVMFENGLFSVASPEAMSAILRKETVSEVVPMTAGKLQKMGLVDQIIKEDQDVISQVNTAIKTWLDDFNNLSSNELIKQRTEKFAHVLAYWDKMD</sequence>
<comment type="pathway">
    <text evidence="1">Lipid metabolism; malonyl-CoA biosynthesis; malonyl-CoA from acetyl-CoA: step 1/1.</text>
</comment>
<dbReference type="GO" id="GO:0009317">
    <property type="term" value="C:acetyl-CoA carboxylase complex"/>
    <property type="evidence" value="ECO:0007669"/>
    <property type="project" value="InterPro"/>
</dbReference>
<evidence type="ECO:0000256" key="1">
    <source>
        <dbReference type="ARBA" id="ARBA00004956"/>
    </source>
</evidence>
<dbReference type="SUPFAM" id="SSF52096">
    <property type="entry name" value="ClpP/crotonase"/>
    <property type="match status" value="1"/>
</dbReference>
<dbReference type="NCBIfam" id="NF041504">
    <property type="entry name" value="AccA_sub"/>
    <property type="match status" value="1"/>
</dbReference>
<feature type="domain" description="CoA carboxyltransferase C-terminal" evidence="11">
    <location>
        <begin position="1"/>
        <end position="256"/>
    </location>
</feature>
<dbReference type="UniPathway" id="UPA00655">
    <property type="reaction ID" value="UER00711"/>
</dbReference>
<dbReference type="EMBL" id="JQCQ01000006">
    <property type="protein sequence ID" value="KRO25804.1"/>
    <property type="molecule type" value="Genomic_DNA"/>
</dbReference>
<keyword evidence="5" id="KW-0547">Nucleotide-binding</keyword>
<dbReference type="OrthoDB" id="9808023at2"/>
<proteinExistence type="predicted"/>
<dbReference type="PATRIC" id="fig|480391.4.peg.1593"/>
<accession>A0A0R2NKD6</accession>
<dbReference type="PRINTS" id="PR01069">
    <property type="entry name" value="ACCCTRFRASEA"/>
</dbReference>
<dbReference type="AlphaFoldDB" id="A0A0R2NKD6"/>
<evidence type="ECO:0000256" key="6">
    <source>
        <dbReference type="ARBA" id="ARBA00022832"/>
    </source>
</evidence>
<dbReference type="GO" id="GO:0016743">
    <property type="term" value="F:carboxyl- or carbamoyltransferase activity"/>
    <property type="evidence" value="ECO:0007669"/>
    <property type="project" value="InterPro"/>
</dbReference>
<protein>
    <recommendedName>
        <fullName evidence="2">acetyl-CoA carboxytransferase</fullName>
        <ecNumber evidence="2">2.1.3.15</ecNumber>
    </recommendedName>
</protein>
<organism evidence="12 13">
    <name type="scientific">Pediococcus argentinicus</name>
    <dbReference type="NCBI Taxonomy" id="480391"/>
    <lineage>
        <taxon>Bacteria</taxon>
        <taxon>Bacillati</taxon>
        <taxon>Bacillota</taxon>
        <taxon>Bacilli</taxon>
        <taxon>Lactobacillales</taxon>
        <taxon>Lactobacillaceae</taxon>
        <taxon>Pediococcus</taxon>
    </lineage>
</organism>
<dbReference type="RefSeq" id="WP_057798454.1">
    <property type="nucleotide sequence ID" value="NZ_BJZZ01000006.1"/>
</dbReference>
<dbReference type="Gene3D" id="3.90.226.10">
    <property type="entry name" value="2-enoyl-CoA Hydratase, Chain A, domain 1"/>
    <property type="match status" value="1"/>
</dbReference>
<evidence type="ECO:0000256" key="10">
    <source>
        <dbReference type="ARBA" id="ARBA00049152"/>
    </source>
</evidence>
<dbReference type="EC" id="2.1.3.15" evidence="2"/>
<dbReference type="InterPro" id="IPR001095">
    <property type="entry name" value="Acetyl_CoA_COase_a_su"/>
</dbReference>
<gene>
    <name evidence="12" type="ORF">IV88_GL001567</name>
</gene>
<evidence type="ECO:0000313" key="13">
    <source>
        <dbReference type="Proteomes" id="UP000051249"/>
    </source>
</evidence>
<evidence type="ECO:0000256" key="4">
    <source>
        <dbReference type="ARBA" id="ARBA00022679"/>
    </source>
</evidence>
<evidence type="ECO:0000256" key="3">
    <source>
        <dbReference type="ARBA" id="ARBA00022516"/>
    </source>
</evidence>
<keyword evidence="13" id="KW-1185">Reference proteome</keyword>
<evidence type="ECO:0000256" key="7">
    <source>
        <dbReference type="ARBA" id="ARBA00022840"/>
    </source>
</evidence>
<dbReference type="PANTHER" id="PTHR42853">
    <property type="entry name" value="ACETYL-COENZYME A CARBOXYLASE CARBOXYL TRANSFERASE SUBUNIT ALPHA"/>
    <property type="match status" value="1"/>
</dbReference>
<dbReference type="PROSITE" id="PS50989">
    <property type="entry name" value="COA_CT_CTER"/>
    <property type="match status" value="1"/>
</dbReference>
<keyword evidence="3" id="KW-0444">Lipid biosynthesis</keyword>
<evidence type="ECO:0000256" key="8">
    <source>
        <dbReference type="ARBA" id="ARBA00023098"/>
    </source>
</evidence>
<dbReference type="GO" id="GO:0003989">
    <property type="term" value="F:acetyl-CoA carboxylase activity"/>
    <property type="evidence" value="ECO:0007669"/>
    <property type="project" value="InterPro"/>
</dbReference>
<dbReference type="Pfam" id="PF03255">
    <property type="entry name" value="ACCA"/>
    <property type="match status" value="1"/>
</dbReference>
<comment type="catalytic activity">
    <reaction evidence="10">
        <text>N(6)-carboxybiotinyl-L-lysyl-[protein] + acetyl-CoA = N(6)-biotinyl-L-lysyl-[protein] + malonyl-CoA</text>
        <dbReference type="Rhea" id="RHEA:54728"/>
        <dbReference type="Rhea" id="RHEA-COMP:10505"/>
        <dbReference type="Rhea" id="RHEA-COMP:10506"/>
        <dbReference type="ChEBI" id="CHEBI:57288"/>
        <dbReference type="ChEBI" id="CHEBI:57384"/>
        <dbReference type="ChEBI" id="CHEBI:83144"/>
        <dbReference type="ChEBI" id="CHEBI:83145"/>
        <dbReference type="EC" id="2.1.3.15"/>
    </reaction>
</comment>
<comment type="caution">
    <text evidence="12">The sequence shown here is derived from an EMBL/GenBank/DDBJ whole genome shotgun (WGS) entry which is preliminary data.</text>
</comment>
<evidence type="ECO:0000256" key="9">
    <source>
        <dbReference type="ARBA" id="ARBA00023160"/>
    </source>
</evidence>
<dbReference type="GO" id="GO:0006633">
    <property type="term" value="P:fatty acid biosynthetic process"/>
    <property type="evidence" value="ECO:0007669"/>
    <property type="project" value="UniProtKB-KW"/>
</dbReference>
<evidence type="ECO:0000256" key="2">
    <source>
        <dbReference type="ARBA" id="ARBA00011883"/>
    </source>
</evidence>
<evidence type="ECO:0000256" key="5">
    <source>
        <dbReference type="ARBA" id="ARBA00022741"/>
    </source>
</evidence>
<dbReference type="InterPro" id="IPR029045">
    <property type="entry name" value="ClpP/crotonase-like_dom_sf"/>
</dbReference>
<keyword evidence="8" id="KW-0443">Lipid metabolism</keyword>
<dbReference type="PANTHER" id="PTHR42853:SF3">
    <property type="entry name" value="ACETYL-COENZYME A CARBOXYLASE CARBOXYL TRANSFERASE SUBUNIT ALPHA, CHLOROPLASTIC"/>
    <property type="match status" value="1"/>
</dbReference>
<reference evidence="12 13" key="1">
    <citation type="journal article" date="2015" name="Genome Announc.">
        <title>Expanding the biotechnology potential of lactobacilli through comparative genomics of 213 strains and associated genera.</title>
        <authorList>
            <person name="Sun Z."/>
            <person name="Harris H.M."/>
            <person name="McCann A."/>
            <person name="Guo C."/>
            <person name="Argimon S."/>
            <person name="Zhang W."/>
            <person name="Yang X."/>
            <person name="Jeffery I.B."/>
            <person name="Cooney J.C."/>
            <person name="Kagawa T.F."/>
            <person name="Liu W."/>
            <person name="Song Y."/>
            <person name="Salvetti E."/>
            <person name="Wrobel A."/>
            <person name="Rasinkangas P."/>
            <person name="Parkhill J."/>
            <person name="Rea M.C."/>
            <person name="O'Sullivan O."/>
            <person name="Ritari J."/>
            <person name="Douillard F.P."/>
            <person name="Paul Ross R."/>
            <person name="Yang R."/>
            <person name="Briner A.E."/>
            <person name="Felis G.E."/>
            <person name="de Vos W.M."/>
            <person name="Barrangou R."/>
            <person name="Klaenhammer T.R."/>
            <person name="Caufield P.W."/>
            <person name="Cui Y."/>
            <person name="Zhang H."/>
            <person name="O'Toole P.W."/>
        </authorList>
    </citation>
    <scope>NUCLEOTIDE SEQUENCE [LARGE SCALE GENOMIC DNA]</scope>
    <source>
        <strain evidence="12 13">DSM 23026</strain>
    </source>
</reference>
<keyword evidence="9" id="KW-0275">Fatty acid biosynthesis</keyword>
<dbReference type="GO" id="GO:2001295">
    <property type="term" value="P:malonyl-CoA biosynthetic process"/>
    <property type="evidence" value="ECO:0007669"/>
    <property type="project" value="UniProtKB-UniPathway"/>
</dbReference>
<dbReference type="Proteomes" id="UP000051249">
    <property type="component" value="Unassembled WGS sequence"/>
</dbReference>
<dbReference type="GO" id="GO:0005524">
    <property type="term" value="F:ATP binding"/>
    <property type="evidence" value="ECO:0007669"/>
    <property type="project" value="UniProtKB-KW"/>
</dbReference>
<keyword evidence="7" id="KW-0067">ATP-binding</keyword>
<keyword evidence="6" id="KW-0276">Fatty acid metabolism</keyword>
<dbReference type="InterPro" id="IPR011763">
    <property type="entry name" value="COA_CT_C"/>
</dbReference>